<feature type="transmembrane region" description="Helical" evidence="8">
    <location>
        <begin position="96"/>
        <end position="116"/>
    </location>
</feature>
<feature type="transmembrane region" description="Helical" evidence="8">
    <location>
        <begin position="350"/>
        <end position="374"/>
    </location>
</feature>
<evidence type="ECO:0000313" key="9">
    <source>
        <dbReference type="EMBL" id="QIZ06530.1"/>
    </source>
</evidence>
<evidence type="ECO:0000256" key="8">
    <source>
        <dbReference type="SAM" id="Phobius"/>
    </source>
</evidence>
<evidence type="ECO:0000256" key="7">
    <source>
        <dbReference type="ARBA" id="ARBA00023136"/>
    </source>
</evidence>
<keyword evidence="3" id="KW-0813">Transport</keyword>
<dbReference type="GO" id="GO:0005886">
    <property type="term" value="C:plasma membrane"/>
    <property type="evidence" value="ECO:0007669"/>
    <property type="project" value="UniProtKB-SubCell"/>
</dbReference>
<proteinExistence type="inferred from homology"/>
<dbReference type="GO" id="GO:0015297">
    <property type="term" value="F:antiporter activity"/>
    <property type="evidence" value="ECO:0007669"/>
    <property type="project" value="InterPro"/>
</dbReference>
<keyword evidence="5 8" id="KW-0812">Transmembrane</keyword>
<dbReference type="NCBIfam" id="TIGR00797">
    <property type="entry name" value="matE"/>
    <property type="match status" value="1"/>
</dbReference>
<feature type="transmembrane region" description="Helical" evidence="8">
    <location>
        <begin position="128"/>
        <end position="152"/>
    </location>
</feature>
<reference evidence="9 10" key="2">
    <citation type="submission" date="2020-04" db="EMBL/GenBank/DDBJ databases">
        <authorList>
            <person name="Fomenkov A."/>
            <person name="Anton B.P."/>
            <person name="Roberts R.J."/>
        </authorList>
    </citation>
    <scope>NUCLEOTIDE SEQUENCE [LARGE SCALE GENOMIC DNA]</scope>
    <source>
        <strain evidence="9 10">S2</strain>
    </source>
</reference>
<dbReference type="Pfam" id="PF01554">
    <property type="entry name" value="MatE"/>
    <property type="match status" value="2"/>
</dbReference>
<evidence type="ECO:0000256" key="1">
    <source>
        <dbReference type="ARBA" id="ARBA00004651"/>
    </source>
</evidence>
<gene>
    <name evidence="9" type="ORF">HFZ78_07250</name>
</gene>
<dbReference type="PANTHER" id="PTHR42925:SF1">
    <property type="entry name" value="VIRULENCE FACTOR MVIN"/>
    <property type="match status" value="1"/>
</dbReference>
<organism evidence="9 10">
    <name type="scientific">Priestia megaterium</name>
    <name type="common">Bacillus megaterium</name>
    <dbReference type="NCBI Taxonomy" id="1404"/>
    <lineage>
        <taxon>Bacteria</taxon>
        <taxon>Bacillati</taxon>
        <taxon>Bacillota</taxon>
        <taxon>Bacilli</taxon>
        <taxon>Bacillales</taxon>
        <taxon>Bacillaceae</taxon>
        <taxon>Priestia</taxon>
    </lineage>
</organism>
<dbReference type="EMBL" id="CP051128">
    <property type="protein sequence ID" value="QIZ06530.1"/>
    <property type="molecule type" value="Genomic_DNA"/>
</dbReference>
<dbReference type="CDD" id="cd13134">
    <property type="entry name" value="MATE_like_8"/>
    <property type="match status" value="1"/>
</dbReference>
<dbReference type="GO" id="GO:0042910">
    <property type="term" value="F:xenobiotic transmembrane transporter activity"/>
    <property type="evidence" value="ECO:0007669"/>
    <property type="project" value="InterPro"/>
</dbReference>
<feature type="transmembrane region" description="Helical" evidence="8">
    <location>
        <begin position="321"/>
        <end position="344"/>
    </location>
</feature>
<dbReference type="PANTHER" id="PTHR42925">
    <property type="entry name" value="MULTIDRUG AND TOXIN EFFLUX PROTEIN MATE FAMILY"/>
    <property type="match status" value="1"/>
</dbReference>
<accession>A0A6H1NYY2</accession>
<feature type="transmembrane region" description="Helical" evidence="8">
    <location>
        <begin position="54"/>
        <end position="75"/>
    </location>
</feature>
<keyword evidence="7 8" id="KW-0472">Membrane</keyword>
<feature type="transmembrane region" description="Helical" evidence="8">
    <location>
        <begin position="20"/>
        <end position="42"/>
    </location>
</feature>
<evidence type="ECO:0000256" key="3">
    <source>
        <dbReference type="ARBA" id="ARBA00022448"/>
    </source>
</evidence>
<dbReference type="AlphaFoldDB" id="A0A6H1NYY2"/>
<name>A0A6H1NYY2_PRIMG</name>
<comment type="subcellular location">
    <subcellularLocation>
        <location evidence="1">Cell membrane</location>
        <topology evidence="1">Multi-pass membrane protein</topology>
    </subcellularLocation>
</comment>
<keyword evidence="4" id="KW-1003">Cell membrane</keyword>
<protein>
    <submittedName>
        <fullName evidence="9">MATE family efflux transporter</fullName>
    </submittedName>
</protein>
<dbReference type="InterPro" id="IPR002528">
    <property type="entry name" value="MATE_fam"/>
</dbReference>
<evidence type="ECO:0000256" key="6">
    <source>
        <dbReference type="ARBA" id="ARBA00022989"/>
    </source>
</evidence>
<evidence type="ECO:0000313" key="10">
    <source>
        <dbReference type="Proteomes" id="UP000501868"/>
    </source>
</evidence>
<feature type="transmembrane region" description="Helical" evidence="8">
    <location>
        <begin position="191"/>
        <end position="215"/>
    </location>
</feature>
<evidence type="ECO:0000256" key="5">
    <source>
        <dbReference type="ARBA" id="ARBA00022692"/>
    </source>
</evidence>
<feature type="transmembrane region" description="Helical" evidence="8">
    <location>
        <begin position="386"/>
        <end position="419"/>
    </location>
</feature>
<keyword evidence="6 8" id="KW-1133">Transmembrane helix</keyword>
<dbReference type="Proteomes" id="UP000501868">
    <property type="component" value="Chromosome"/>
</dbReference>
<evidence type="ECO:0000256" key="2">
    <source>
        <dbReference type="ARBA" id="ARBA00010199"/>
    </source>
</evidence>
<reference evidence="9 10" key="1">
    <citation type="submission" date="2020-04" db="EMBL/GenBank/DDBJ databases">
        <title>Genome-Wide Identification of 5-Methylcytosine Sites in Bacterial Genomes By High-Throughput Sequencing of MspJI Restriction Fragments.</title>
        <authorList>
            <person name="Wu V."/>
        </authorList>
    </citation>
    <scope>NUCLEOTIDE SEQUENCE [LARGE SCALE GENOMIC DNA]</scope>
    <source>
        <strain evidence="9 10">S2</strain>
    </source>
</reference>
<dbReference type="InterPro" id="IPR048279">
    <property type="entry name" value="MdtK-like"/>
</dbReference>
<dbReference type="InterPro" id="IPR047135">
    <property type="entry name" value="YsiQ"/>
</dbReference>
<sequence>MTVENNKYQDQSLFSITWPLFIEISLHMSMGIVATLIISGYSDNAVAGVGVANQILNIFILVFNITAIGATILIGQNLGANRLDRARRLARSSFGVNFWFGVVMTIIVVAFGGLFLKFYGLSGEVYDFAYTFLTIIGLSLFLEAISLALSAVLRSYGHTKETMVVTVIMNVISMIGSFIAIKGWFGLPVTGVAGVAYSMFVARIFIIVALFYFVYKQLALKFHINDIFKINKTDVKELLSIGIPSAGENLSYQFSQVVITSFVALTGDAALAARVYILNISMICFLFTVAIAQGTQLLIARYIGAKQYDRALKRGLKTLKIAVIVSAAVSLAVALIGKPILTIFTTDANIIAIALPVLWAIVFIEPGRAMNIVLMGSLKSVGDVRFPVVIGVICMWGIAIVFSYFFGITLGLGLLGIWLAQGLDECIRGFFALNRWVSKPWLKKKIAEQKVSPSGF</sequence>
<feature type="transmembrane region" description="Helical" evidence="8">
    <location>
        <begin position="276"/>
        <end position="300"/>
    </location>
</feature>
<dbReference type="PIRSF" id="PIRSF006603">
    <property type="entry name" value="DinF"/>
    <property type="match status" value="1"/>
</dbReference>
<comment type="similarity">
    <text evidence="2">Belongs to the multi antimicrobial extrusion (MATE) (TC 2.A.66.1) family.</text>
</comment>
<evidence type="ECO:0000256" key="4">
    <source>
        <dbReference type="ARBA" id="ARBA00022475"/>
    </source>
</evidence>
<feature type="transmembrane region" description="Helical" evidence="8">
    <location>
        <begin position="164"/>
        <end position="185"/>
    </location>
</feature>